<dbReference type="SUPFAM" id="SSF51735">
    <property type="entry name" value="NAD(P)-binding Rossmann-fold domains"/>
    <property type="match status" value="1"/>
</dbReference>
<name>A0A1G9PGT2_9BACT</name>
<dbReference type="STRING" id="1075417.SAMN05421823_109190"/>
<evidence type="ECO:0000313" key="1">
    <source>
        <dbReference type="EMBL" id="SDL97970.1"/>
    </source>
</evidence>
<dbReference type="GO" id="GO:0008667">
    <property type="term" value="F:2,3-dihydro-2,3-dihydroxybenzoate dehydrogenase activity"/>
    <property type="evidence" value="ECO:0007669"/>
    <property type="project" value="InterPro"/>
</dbReference>
<dbReference type="Pfam" id="PF00106">
    <property type="entry name" value="adh_short"/>
    <property type="match status" value="1"/>
</dbReference>
<organism evidence="1 2">
    <name type="scientific">Catalinimonas alkaloidigena</name>
    <dbReference type="NCBI Taxonomy" id="1075417"/>
    <lineage>
        <taxon>Bacteria</taxon>
        <taxon>Pseudomonadati</taxon>
        <taxon>Bacteroidota</taxon>
        <taxon>Cytophagia</taxon>
        <taxon>Cytophagales</taxon>
        <taxon>Catalimonadaceae</taxon>
        <taxon>Catalinimonas</taxon>
    </lineage>
</organism>
<dbReference type="Gene3D" id="3.40.50.720">
    <property type="entry name" value="NAD(P)-binding Rossmann-like Domain"/>
    <property type="match status" value="1"/>
</dbReference>
<keyword evidence="2" id="KW-1185">Reference proteome</keyword>
<dbReference type="RefSeq" id="WP_089685749.1">
    <property type="nucleotide sequence ID" value="NZ_FNFO01000009.1"/>
</dbReference>
<reference evidence="1 2" key="1">
    <citation type="submission" date="2016-10" db="EMBL/GenBank/DDBJ databases">
        <authorList>
            <person name="de Groot N.N."/>
        </authorList>
    </citation>
    <scope>NUCLEOTIDE SEQUENCE [LARGE SCALE GENOMIC DNA]</scope>
    <source>
        <strain evidence="1 2">DSM 25186</strain>
    </source>
</reference>
<sequence length="219" mass="23730">MTSPLCAIVGVGPGVSLAVARRFAREGFSIALMARTLNRVEEYAQLLRDEGAEAHAYQIDVASPASVADAFIQVEERQEAPDVLVYNPSIYREVLPSQLDPEVLVHDFRINAVGALSCVQAVLPTMRTRKTGKILITGGGSALNPLPLHASLGIGKAAVRNLAFSLHAELLPKNIHVGTVTIDGAVSPDTRFNPTDIAEAFWTLYQQPAGQWEREIMFE</sequence>
<evidence type="ECO:0000313" key="2">
    <source>
        <dbReference type="Proteomes" id="UP000198510"/>
    </source>
</evidence>
<accession>A0A1G9PGT2</accession>
<dbReference type="EMBL" id="FNFO01000009">
    <property type="protein sequence ID" value="SDL97970.1"/>
    <property type="molecule type" value="Genomic_DNA"/>
</dbReference>
<dbReference type="PRINTS" id="PR01397">
    <property type="entry name" value="DHBDHDRGNASE"/>
</dbReference>
<dbReference type="OrthoDB" id="9799818at2"/>
<dbReference type="InterPro" id="IPR002347">
    <property type="entry name" value="SDR_fam"/>
</dbReference>
<dbReference type="InterPro" id="IPR003560">
    <property type="entry name" value="DHB_DH"/>
</dbReference>
<dbReference type="PANTHER" id="PTHR43431:SF1">
    <property type="entry name" value="OS08G0476300 PROTEIN"/>
    <property type="match status" value="1"/>
</dbReference>
<dbReference type="Proteomes" id="UP000198510">
    <property type="component" value="Unassembled WGS sequence"/>
</dbReference>
<dbReference type="GO" id="GO:0019290">
    <property type="term" value="P:siderophore biosynthetic process"/>
    <property type="evidence" value="ECO:0007669"/>
    <property type="project" value="InterPro"/>
</dbReference>
<dbReference type="InterPro" id="IPR036291">
    <property type="entry name" value="NAD(P)-bd_dom_sf"/>
</dbReference>
<dbReference type="PANTHER" id="PTHR43431">
    <property type="entry name" value="OXIDOREDUCTASE, SHORT CHAIN DEHYDROGENASE/REDUCTASE FAMILY (AFU_ORTHOLOGUE AFUA_5G14000)"/>
    <property type="match status" value="1"/>
</dbReference>
<protein>
    <submittedName>
        <fullName evidence="1">Short-chain dehydrogenase</fullName>
    </submittedName>
</protein>
<dbReference type="AlphaFoldDB" id="A0A1G9PGT2"/>
<proteinExistence type="predicted"/>
<gene>
    <name evidence="1" type="ORF">SAMN05421823_109190</name>
</gene>